<reference evidence="12" key="1">
    <citation type="submission" date="2013-01" db="EMBL/GenBank/DDBJ databases">
        <title>Draft Genome Sequence of a Mulberry Tree, Morus notabilis C.K. Schneid.</title>
        <authorList>
            <person name="He N."/>
            <person name="Zhao S."/>
        </authorList>
    </citation>
    <scope>NUCLEOTIDE SEQUENCE</scope>
</reference>
<evidence type="ECO:0000256" key="7">
    <source>
        <dbReference type="ARBA" id="ARBA00047512"/>
    </source>
</evidence>
<dbReference type="STRING" id="981085.W9S0F2"/>
<dbReference type="GO" id="GO:0006629">
    <property type="term" value="P:lipid metabolic process"/>
    <property type="evidence" value="ECO:0007669"/>
    <property type="project" value="InterPro"/>
</dbReference>
<dbReference type="Gene3D" id="3.20.20.190">
    <property type="entry name" value="Phosphatidylinositol (PI) phosphodiesterase"/>
    <property type="match status" value="2"/>
</dbReference>
<gene>
    <name evidence="11" type="ORF">L484_014011</name>
</gene>
<comment type="catalytic activity">
    <reaction evidence="7">
        <text>a sn-glycero-3-phosphodiester + H2O = an alcohol + sn-glycerol 3-phosphate + H(+)</text>
        <dbReference type="Rhea" id="RHEA:12969"/>
        <dbReference type="ChEBI" id="CHEBI:15377"/>
        <dbReference type="ChEBI" id="CHEBI:15378"/>
        <dbReference type="ChEBI" id="CHEBI:30879"/>
        <dbReference type="ChEBI" id="CHEBI:57597"/>
        <dbReference type="ChEBI" id="CHEBI:83408"/>
        <dbReference type="EC" id="3.1.4.46"/>
    </reaction>
</comment>
<dbReference type="GO" id="GO:0008889">
    <property type="term" value="F:glycerophosphodiester phosphodiesterase activity"/>
    <property type="evidence" value="ECO:0007669"/>
    <property type="project" value="UniProtKB-EC"/>
</dbReference>
<dbReference type="InterPro" id="IPR017946">
    <property type="entry name" value="PLC-like_Pdiesterase_TIM-brl"/>
</dbReference>
<evidence type="ECO:0000313" key="12">
    <source>
        <dbReference type="Proteomes" id="UP000030645"/>
    </source>
</evidence>
<dbReference type="Pfam" id="PF03009">
    <property type="entry name" value="GDPD"/>
    <property type="match status" value="2"/>
</dbReference>
<dbReference type="PROSITE" id="PS51704">
    <property type="entry name" value="GP_PDE"/>
    <property type="match status" value="2"/>
</dbReference>
<keyword evidence="4" id="KW-0319">Glycerol metabolism</keyword>
<evidence type="ECO:0000256" key="3">
    <source>
        <dbReference type="ARBA" id="ARBA00022729"/>
    </source>
</evidence>
<dbReference type="FunFam" id="3.20.20.190:FF:000011">
    <property type="entry name" value="Glycerophosphodiester phosphodiesterase GDPDL3"/>
    <property type="match status" value="1"/>
</dbReference>
<dbReference type="PANTHER" id="PTHR43620">
    <property type="entry name" value="GLYCEROPHOSPHORYL DIESTER PHOSPHODIESTERASE"/>
    <property type="match status" value="1"/>
</dbReference>
<evidence type="ECO:0000256" key="2">
    <source>
        <dbReference type="ARBA" id="ARBA00012247"/>
    </source>
</evidence>
<comment type="similarity">
    <text evidence="1">Belongs to the glycerophosphoryl diester phosphodiesterase family.</text>
</comment>
<protein>
    <recommendedName>
        <fullName evidence="2">glycerophosphodiester phosphodiesterase</fullName>
        <ecNumber evidence="2">3.1.4.46</ecNumber>
    </recommendedName>
</protein>
<dbReference type="InterPro" id="IPR030395">
    <property type="entry name" value="GP_PDE_dom"/>
</dbReference>
<keyword evidence="6" id="KW-0325">Glycoprotein</keyword>
<evidence type="ECO:0000259" key="10">
    <source>
        <dbReference type="PROSITE" id="PS51704"/>
    </source>
</evidence>
<evidence type="ECO:0000256" key="6">
    <source>
        <dbReference type="ARBA" id="ARBA00023180"/>
    </source>
</evidence>
<dbReference type="eggNOG" id="KOG2258">
    <property type="taxonomic scope" value="Eukaryota"/>
</dbReference>
<evidence type="ECO:0000256" key="5">
    <source>
        <dbReference type="ARBA" id="ARBA00022801"/>
    </source>
</evidence>
<evidence type="ECO:0000256" key="9">
    <source>
        <dbReference type="SAM" id="SignalP"/>
    </source>
</evidence>
<keyword evidence="12" id="KW-1185">Reference proteome</keyword>
<feature type="region of interest" description="Disordered" evidence="8">
    <location>
        <begin position="678"/>
        <end position="724"/>
    </location>
</feature>
<dbReference type="PANTHER" id="PTHR43620:SF7">
    <property type="entry name" value="GLYCEROPHOSPHODIESTER PHOSPHODIESTERASE GDPD5-RELATED"/>
    <property type="match status" value="1"/>
</dbReference>
<feature type="compositionally biased region" description="Low complexity" evidence="8">
    <location>
        <begin position="701"/>
        <end position="724"/>
    </location>
</feature>
<dbReference type="EC" id="3.1.4.46" evidence="2"/>
<evidence type="ECO:0000256" key="8">
    <source>
        <dbReference type="SAM" id="MobiDB-lite"/>
    </source>
</evidence>
<evidence type="ECO:0000256" key="1">
    <source>
        <dbReference type="ARBA" id="ARBA00007277"/>
    </source>
</evidence>
<accession>W9S0F2</accession>
<dbReference type="FunFam" id="3.20.20.190:FF:000013">
    <property type="entry name" value="Glycerophosphodiester phosphodiesterase GDPDL3"/>
    <property type="match status" value="1"/>
</dbReference>
<keyword evidence="5" id="KW-0378">Hydrolase</keyword>
<feature type="chain" id="PRO_5004928788" description="glycerophosphodiester phosphodiesterase" evidence="9">
    <location>
        <begin position="23"/>
        <end position="748"/>
    </location>
</feature>
<dbReference type="GO" id="GO:0006071">
    <property type="term" value="P:glycerol metabolic process"/>
    <property type="evidence" value="ECO:0007669"/>
    <property type="project" value="UniProtKB-KW"/>
</dbReference>
<dbReference type="EMBL" id="KE344832">
    <property type="protein sequence ID" value="EXB81079.1"/>
    <property type="molecule type" value="Genomic_DNA"/>
</dbReference>
<feature type="domain" description="GP-PDE" evidence="10">
    <location>
        <begin position="342"/>
        <end position="643"/>
    </location>
</feature>
<organism evidence="11 12">
    <name type="scientific">Morus notabilis</name>
    <dbReference type="NCBI Taxonomy" id="981085"/>
    <lineage>
        <taxon>Eukaryota</taxon>
        <taxon>Viridiplantae</taxon>
        <taxon>Streptophyta</taxon>
        <taxon>Embryophyta</taxon>
        <taxon>Tracheophyta</taxon>
        <taxon>Spermatophyta</taxon>
        <taxon>Magnoliopsida</taxon>
        <taxon>eudicotyledons</taxon>
        <taxon>Gunneridae</taxon>
        <taxon>Pentapetalae</taxon>
        <taxon>rosids</taxon>
        <taxon>fabids</taxon>
        <taxon>Rosales</taxon>
        <taxon>Moraceae</taxon>
        <taxon>Moreae</taxon>
        <taxon>Morus</taxon>
    </lineage>
</organism>
<dbReference type="SUPFAM" id="SSF51695">
    <property type="entry name" value="PLC-like phosphodiesterases"/>
    <property type="match status" value="2"/>
</dbReference>
<evidence type="ECO:0000313" key="11">
    <source>
        <dbReference type="EMBL" id="EXB81079.1"/>
    </source>
</evidence>
<dbReference type="CDD" id="cd08604">
    <property type="entry name" value="GDPD_SHV3_repeat_2"/>
    <property type="match status" value="1"/>
</dbReference>
<evidence type="ECO:0000256" key="4">
    <source>
        <dbReference type="ARBA" id="ARBA00022798"/>
    </source>
</evidence>
<proteinExistence type="inferred from homology"/>
<feature type="signal peptide" evidence="9">
    <location>
        <begin position="1"/>
        <end position="22"/>
    </location>
</feature>
<dbReference type="AlphaFoldDB" id="W9S0F2"/>
<feature type="domain" description="GP-PDE" evidence="10">
    <location>
        <begin position="39"/>
        <end position="339"/>
    </location>
</feature>
<name>W9S0F2_9ROSA</name>
<dbReference type="CDD" id="cd08603">
    <property type="entry name" value="GDPD_SHV3_repeat_1"/>
    <property type="match status" value="1"/>
</dbReference>
<sequence>MCNSRTLVVPALLLLLLVLVSAQGSGSKTPWQTLSGGAPLAIARGGFSGLFPDSSYAAYSFAIMTSLPEVVLWCDVQLTKDSKGICLPDIKLDNSTDIADVFNNRDKEYVINGVATKGWFSLDFTSSELSNVIVSQGIYSRSNKFDGNLFPILTAEDVSKQLKPAGLWLNVQHDAFFTQHKLNMRSYVLNISKHIIVNYISSPEVAFLNGIKSRFNQKTTKLVFRFLGKDETDPSTNQTYGSLLKNLTYIKTFASGILVPKIYIWPVDPKSYLQPHTSLVSDAHKEGLEVFASDFVNDFPLSFNYSYDPVAEYLNFIDNGNFSVDGVLSDFPITPSAAIVKTLVISKYGASGDYTGCTDKAYTKAIEDGVDVLDCPVQMSKDGKPFCFSSINLIDSTDVVQSDFSNLTTSVPQIKSDTGIFTFSLTWDQIQQLKPVIASPYSAYTLYRNPRNINVGKFITLSAFLDLTKSTKSLSGILISIDHAAYLAEEQGLSVTDAVLDALSKAGFDTLTAPKVLIQSSNSAVLQKFKEKNNYELVYKIDEKIRSIDEPTLKDIKSFADSVVINKASVFPDIALFLTGSTDVVKKLQSYKLHVYVETFSNEFVSQAWDFFSDATVEVNSYVTGANVDGVITEFPATAARYKINRCLGLGNNTPAYMSPVQPGSLVELITTDYLPPAEAPNPVLTEDDVSEPPLPPAAPVSPTASPNSASPNSSSAAGPAPNAQPKISVSYLLSNLAMMLLAALILF</sequence>
<dbReference type="Proteomes" id="UP000030645">
    <property type="component" value="Unassembled WGS sequence"/>
</dbReference>
<keyword evidence="3 9" id="KW-0732">Signal</keyword>